<reference evidence="2" key="1">
    <citation type="submission" date="2022-05" db="EMBL/GenBank/DDBJ databases">
        <title>Novel Pseudomonas spp. Isolated from a Rainbow Trout Aquaculture Facility.</title>
        <authorList>
            <person name="Testerman T."/>
            <person name="Graf J."/>
        </authorList>
    </citation>
    <scope>NUCLEOTIDE SEQUENCE</scope>
    <source>
        <strain evidence="2">ID1050</strain>
    </source>
</reference>
<keyword evidence="3" id="KW-1185">Reference proteome</keyword>
<feature type="compositionally biased region" description="Polar residues" evidence="1">
    <location>
        <begin position="140"/>
        <end position="155"/>
    </location>
</feature>
<evidence type="ECO:0008006" key="4">
    <source>
        <dbReference type="Google" id="ProtNLM"/>
    </source>
</evidence>
<gene>
    <name evidence="2" type="ORF">M5G21_03415</name>
</gene>
<accession>A0ABT5N661</accession>
<evidence type="ECO:0000256" key="1">
    <source>
        <dbReference type="SAM" id="MobiDB-lite"/>
    </source>
</evidence>
<sequence>MFVPAASSVPSPAQSVSAESTVTTSLRQMFDAEQGARTQTVQDLRDKLNALREKLGDEKFKEILNSEIKDADDKFLEFLKRLLEEWFPEDVAPPTPPSPRGGGGGGGGGGGRVSPGGFGPTESMSNKPITEGSKYYNYKPDNSNPGKKPSNIWSGFSQGDDGNCITVSAIKAAMMRYGQKPTDIFKEVKETANGYEVTMRDGVKVSFTKDELKQAATHARFKGDDPQMLTDANFLYAASAKRAQMENNDGTAGRSFTAAMDSLNDGEYSREGLDRLGLKGLYRPATDADLRNSKVGTVEYNGHSMAVIDGRIELWGRRGGVPQSGLATVLI</sequence>
<name>A0ABT5N661_9PSED</name>
<feature type="region of interest" description="Disordered" evidence="1">
    <location>
        <begin position="89"/>
        <end position="155"/>
    </location>
</feature>
<feature type="region of interest" description="Disordered" evidence="1">
    <location>
        <begin position="1"/>
        <end position="20"/>
    </location>
</feature>
<dbReference type="EMBL" id="JAMDHD010000004">
    <property type="protein sequence ID" value="MDD0984013.1"/>
    <property type="molecule type" value="Genomic_DNA"/>
</dbReference>
<evidence type="ECO:0000313" key="3">
    <source>
        <dbReference type="Proteomes" id="UP001148189"/>
    </source>
</evidence>
<protein>
    <recommendedName>
        <fullName evidence="4">Type III secretion effector protein</fullName>
    </recommendedName>
</protein>
<organism evidence="2 3">
    <name type="scientific">Pseudomonas shahriarae</name>
    <dbReference type="NCBI Taxonomy" id="2745512"/>
    <lineage>
        <taxon>Bacteria</taxon>
        <taxon>Pseudomonadati</taxon>
        <taxon>Pseudomonadota</taxon>
        <taxon>Gammaproteobacteria</taxon>
        <taxon>Pseudomonadales</taxon>
        <taxon>Pseudomonadaceae</taxon>
        <taxon>Pseudomonas</taxon>
    </lineage>
</organism>
<dbReference type="RefSeq" id="WP_273866889.1">
    <property type="nucleotide sequence ID" value="NZ_JAMDHD010000004.1"/>
</dbReference>
<proteinExistence type="predicted"/>
<dbReference type="Proteomes" id="UP001148189">
    <property type="component" value="Unassembled WGS sequence"/>
</dbReference>
<evidence type="ECO:0000313" key="2">
    <source>
        <dbReference type="EMBL" id="MDD0984013.1"/>
    </source>
</evidence>
<comment type="caution">
    <text evidence="2">The sequence shown here is derived from an EMBL/GenBank/DDBJ whole genome shotgun (WGS) entry which is preliminary data.</text>
</comment>
<feature type="compositionally biased region" description="Gly residues" evidence="1">
    <location>
        <begin position="100"/>
        <end position="119"/>
    </location>
</feature>